<evidence type="ECO:0000313" key="1">
    <source>
        <dbReference type="EMBL" id="KAJ8961580.1"/>
    </source>
</evidence>
<evidence type="ECO:0000313" key="2">
    <source>
        <dbReference type="Proteomes" id="UP001162162"/>
    </source>
</evidence>
<organism evidence="1 2">
    <name type="scientific">Aromia moschata</name>
    <dbReference type="NCBI Taxonomy" id="1265417"/>
    <lineage>
        <taxon>Eukaryota</taxon>
        <taxon>Metazoa</taxon>
        <taxon>Ecdysozoa</taxon>
        <taxon>Arthropoda</taxon>
        <taxon>Hexapoda</taxon>
        <taxon>Insecta</taxon>
        <taxon>Pterygota</taxon>
        <taxon>Neoptera</taxon>
        <taxon>Endopterygota</taxon>
        <taxon>Coleoptera</taxon>
        <taxon>Polyphaga</taxon>
        <taxon>Cucujiformia</taxon>
        <taxon>Chrysomeloidea</taxon>
        <taxon>Cerambycidae</taxon>
        <taxon>Cerambycinae</taxon>
        <taxon>Callichromatini</taxon>
        <taxon>Aromia</taxon>
    </lineage>
</organism>
<proteinExistence type="predicted"/>
<dbReference type="EMBL" id="JAPWTK010000005">
    <property type="protein sequence ID" value="KAJ8961580.1"/>
    <property type="molecule type" value="Genomic_DNA"/>
</dbReference>
<accession>A0AAV8ZBB6</accession>
<protein>
    <submittedName>
        <fullName evidence="1">Uncharacterized protein</fullName>
    </submittedName>
</protein>
<reference evidence="1" key="1">
    <citation type="journal article" date="2023" name="Insect Mol. Biol.">
        <title>Genome sequencing provides insights into the evolution of gene families encoding plant cell wall-degrading enzymes in longhorned beetles.</title>
        <authorList>
            <person name="Shin N.R."/>
            <person name="Okamura Y."/>
            <person name="Kirsch R."/>
            <person name="Pauchet Y."/>
        </authorList>
    </citation>
    <scope>NUCLEOTIDE SEQUENCE</scope>
    <source>
        <strain evidence="1">AMC_N1</strain>
    </source>
</reference>
<keyword evidence="2" id="KW-1185">Reference proteome</keyword>
<sequence>MLIAGREIKLPIDVARGHPLEETEEQFLNEFVEDLRERMDRVHEFAREKLKMRSDKMNQRLDTILTATAFEPADAVWLRIIK</sequence>
<name>A0AAV8ZBB6_9CUCU</name>
<dbReference type="AlphaFoldDB" id="A0AAV8ZBB6"/>
<dbReference type="Proteomes" id="UP001162162">
    <property type="component" value="Unassembled WGS sequence"/>
</dbReference>
<comment type="caution">
    <text evidence="1">The sequence shown here is derived from an EMBL/GenBank/DDBJ whole genome shotgun (WGS) entry which is preliminary data.</text>
</comment>
<gene>
    <name evidence="1" type="ORF">NQ318_014832</name>
</gene>